<dbReference type="EMBL" id="ABDF02000008">
    <property type="protein sequence ID" value="EHK22127.1"/>
    <property type="molecule type" value="Genomic_DNA"/>
</dbReference>
<dbReference type="OrthoDB" id="4900160at2759"/>
<comment type="caution">
    <text evidence="1">The sequence shown here is derived from an EMBL/GenBank/DDBJ whole genome shotgun (WGS) entry which is preliminary data.</text>
</comment>
<sequence length="107" mass="11961">MVAALTIPLDYVAIGGQSLFIPALLYLRVNELRILIHRPALHSSASIQKNPLSVRIAINVARRSVNVLLYLCRLRALHSMHHVWATHFLTSSLTVVALGSLPRTERF</sequence>
<dbReference type="GeneID" id="25791665"/>
<dbReference type="HOGENOM" id="CLU_2210425_0_0_1"/>
<dbReference type="AlphaFoldDB" id="G9MTV3"/>
<organism evidence="1 2">
    <name type="scientific">Hypocrea virens (strain Gv29-8 / FGSC 10586)</name>
    <name type="common">Gliocladium virens</name>
    <name type="synonym">Trichoderma virens</name>
    <dbReference type="NCBI Taxonomy" id="413071"/>
    <lineage>
        <taxon>Eukaryota</taxon>
        <taxon>Fungi</taxon>
        <taxon>Dikarya</taxon>
        <taxon>Ascomycota</taxon>
        <taxon>Pezizomycotina</taxon>
        <taxon>Sordariomycetes</taxon>
        <taxon>Hypocreomycetidae</taxon>
        <taxon>Hypocreales</taxon>
        <taxon>Hypocreaceae</taxon>
        <taxon>Trichoderma</taxon>
    </lineage>
</organism>
<evidence type="ECO:0000313" key="2">
    <source>
        <dbReference type="Proteomes" id="UP000007115"/>
    </source>
</evidence>
<dbReference type="RefSeq" id="XP_013956320.1">
    <property type="nucleotide sequence ID" value="XM_014100845.1"/>
</dbReference>
<keyword evidence="2" id="KW-1185">Reference proteome</keyword>
<proteinExistence type="predicted"/>
<dbReference type="VEuPathDB" id="FungiDB:TRIVIDRAFT_222434"/>
<protein>
    <submittedName>
        <fullName evidence="1">Uncharacterized protein</fullName>
    </submittedName>
</protein>
<name>G9MTV3_HYPVG</name>
<dbReference type="InParanoid" id="G9MTV3"/>
<reference evidence="1 2" key="1">
    <citation type="journal article" date="2011" name="Genome Biol.">
        <title>Comparative genome sequence analysis underscores mycoparasitism as the ancestral life style of Trichoderma.</title>
        <authorList>
            <person name="Kubicek C.P."/>
            <person name="Herrera-Estrella A."/>
            <person name="Seidl-Seiboth V."/>
            <person name="Martinez D.A."/>
            <person name="Druzhinina I.S."/>
            <person name="Thon M."/>
            <person name="Zeilinger S."/>
            <person name="Casas-Flores S."/>
            <person name="Horwitz B.A."/>
            <person name="Mukherjee P.K."/>
            <person name="Mukherjee M."/>
            <person name="Kredics L."/>
            <person name="Alcaraz L.D."/>
            <person name="Aerts A."/>
            <person name="Antal Z."/>
            <person name="Atanasova L."/>
            <person name="Cervantes-Badillo M.G."/>
            <person name="Challacombe J."/>
            <person name="Chertkov O."/>
            <person name="McCluskey K."/>
            <person name="Coulpier F."/>
            <person name="Deshpande N."/>
            <person name="von Doehren H."/>
            <person name="Ebbole D.J."/>
            <person name="Esquivel-Naranjo E.U."/>
            <person name="Fekete E."/>
            <person name="Flipphi M."/>
            <person name="Glaser F."/>
            <person name="Gomez-Rodriguez E.Y."/>
            <person name="Gruber S."/>
            <person name="Han C."/>
            <person name="Henrissat B."/>
            <person name="Hermosa R."/>
            <person name="Hernandez-Onate M."/>
            <person name="Karaffa L."/>
            <person name="Kosti I."/>
            <person name="Le Crom S."/>
            <person name="Lindquist E."/>
            <person name="Lucas S."/>
            <person name="Luebeck M."/>
            <person name="Luebeck P.S."/>
            <person name="Margeot A."/>
            <person name="Metz B."/>
            <person name="Misra M."/>
            <person name="Nevalainen H."/>
            <person name="Omann M."/>
            <person name="Packer N."/>
            <person name="Perrone G."/>
            <person name="Uresti-Rivera E.E."/>
            <person name="Salamov A."/>
            <person name="Schmoll M."/>
            <person name="Seiboth B."/>
            <person name="Shapiro H."/>
            <person name="Sukno S."/>
            <person name="Tamayo-Ramos J.A."/>
            <person name="Tisch D."/>
            <person name="Wiest A."/>
            <person name="Wilkinson H.H."/>
            <person name="Zhang M."/>
            <person name="Coutinho P.M."/>
            <person name="Kenerley C.M."/>
            <person name="Monte E."/>
            <person name="Baker S.E."/>
            <person name="Grigoriev I.V."/>
        </authorList>
    </citation>
    <scope>NUCLEOTIDE SEQUENCE [LARGE SCALE GENOMIC DNA]</scope>
    <source>
        <strain evidence="2">Gv29-8 / FGSC 10586</strain>
    </source>
</reference>
<accession>G9MTV3</accession>
<dbReference type="STRING" id="413071.G9MTV3"/>
<dbReference type="Proteomes" id="UP000007115">
    <property type="component" value="Unassembled WGS sequence"/>
</dbReference>
<evidence type="ECO:0000313" key="1">
    <source>
        <dbReference type="EMBL" id="EHK22127.1"/>
    </source>
</evidence>
<gene>
    <name evidence="1" type="ORF">TRIVIDRAFT_222434</name>
</gene>